<proteinExistence type="predicted"/>
<dbReference type="AlphaFoldDB" id="A0A6J6YHJ4"/>
<dbReference type="EMBL" id="CAFAAH010000224">
    <property type="protein sequence ID" value="CAB4806616.1"/>
    <property type="molecule type" value="Genomic_DNA"/>
</dbReference>
<gene>
    <name evidence="1" type="ORF">UFOPK2996_01365</name>
</gene>
<reference evidence="1" key="1">
    <citation type="submission" date="2020-05" db="EMBL/GenBank/DDBJ databases">
        <authorList>
            <person name="Chiriac C."/>
            <person name="Salcher M."/>
            <person name="Ghai R."/>
            <person name="Kavagutti S V."/>
        </authorList>
    </citation>
    <scope>NUCLEOTIDE SEQUENCE</scope>
</reference>
<evidence type="ECO:0000313" key="1">
    <source>
        <dbReference type="EMBL" id="CAB4806616.1"/>
    </source>
</evidence>
<name>A0A6J6YHJ4_9ZZZZ</name>
<sequence length="191" mass="21031">MVTAPPIFPSGLVNRWTVRAFNELWFRKTRSGHEGAIQSIGQFFHPLDLVTDWNRLYGSRGFVQYQFCVPFGAERAVQTAVERLSLSGAPSFLAVLKRFGPANPGPLSFPQPGWTLALDIPVGDPGLSGLLDGLDDLVLDNGGGVYLAKDGRVRRGHLEGMYPRLNEWRETVALMNPDGVIQSDLARRLGL</sequence>
<protein>
    <submittedName>
        <fullName evidence="1">Unannotated protein</fullName>
    </submittedName>
</protein>
<organism evidence="1">
    <name type="scientific">freshwater metagenome</name>
    <dbReference type="NCBI Taxonomy" id="449393"/>
    <lineage>
        <taxon>unclassified sequences</taxon>
        <taxon>metagenomes</taxon>
        <taxon>ecological metagenomes</taxon>
    </lineage>
</organism>
<accession>A0A6J6YHJ4</accession>